<evidence type="ECO:0000313" key="1">
    <source>
        <dbReference type="EMBL" id="PZM51241.1"/>
    </source>
</evidence>
<protein>
    <submittedName>
        <fullName evidence="1">Antitoxin</fullName>
    </submittedName>
</protein>
<gene>
    <name evidence="1" type="ORF">DKP91_17010</name>
</gene>
<dbReference type="NCBIfam" id="NF046040">
    <property type="entry name" value="RelB_antitoxin"/>
    <property type="match status" value="1"/>
</dbReference>
<dbReference type="EMBL" id="QHGU01000277">
    <property type="protein sequence ID" value="PZM51241.1"/>
    <property type="molecule type" value="Genomic_DNA"/>
</dbReference>
<proteinExistence type="predicted"/>
<sequence length="114" mass="13093">MQQNHGYDANLVCTNVVLTKRILFSTMLVQMMNGGRIMSQSTITFRIPDDEKELVLEYAKAHNSSLTELYRNAVLDKIEDEIDLRTLRSAIEVSKEKKESGISQEEMEKLLNEL</sequence>
<organism evidence="1 2">
    <name type="scientific">Enterococcus faecium</name>
    <name type="common">Streptococcus faecium</name>
    <dbReference type="NCBI Taxonomy" id="1352"/>
    <lineage>
        <taxon>Bacteria</taxon>
        <taxon>Bacillati</taxon>
        <taxon>Bacillota</taxon>
        <taxon>Bacilli</taxon>
        <taxon>Lactobacillales</taxon>
        <taxon>Enterococcaceae</taxon>
        <taxon>Enterococcus</taxon>
    </lineage>
</organism>
<comment type="caution">
    <text evidence="1">The sequence shown here is derived from an EMBL/GenBank/DDBJ whole genome shotgun (WGS) entry which is preliminary data.</text>
</comment>
<name>A0AB73TKS5_ENTFC</name>
<dbReference type="AlphaFoldDB" id="A0AB73TKS5"/>
<evidence type="ECO:0000313" key="2">
    <source>
        <dbReference type="Proteomes" id="UP000249070"/>
    </source>
</evidence>
<dbReference type="InterPro" id="IPR046257">
    <property type="entry name" value="DUF6290"/>
</dbReference>
<dbReference type="Proteomes" id="UP000249070">
    <property type="component" value="Unassembled WGS sequence"/>
</dbReference>
<reference evidence="1 2" key="1">
    <citation type="submission" date="2018-05" db="EMBL/GenBank/DDBJ databases">
        <title>Vancomycin-resistant Enterococcus faecium strain from Chelyabinsk, Russia.</title>
        <authorList>
            <person name="Gostev V."/>
            <person name="Goncharov A."/>
            <person name="Kolodzhieva V."/>
            <person name="Suvorov A."/>
            <person name="Sidorenko S."/>
            <person name="Zueva L."/>
        </authorList>
    </citation>
    <scope>NUCLEOTIDE SEQUENCE [LARGE SCALE GENOMIC DNA]</scope>
    <source>
        <strain evidence="1 2">20</strain>
    </source>
</reference>
<dbReference type="Pfam" id="PF19807">
    <property type="entry name" value="DUF6290"/>
    <property type="match status" value="1"/>
</dbReference>
<accession>A0AB73TKS5</accession>